<protein>
    <recommendedName>
        <fullName evidence="6">DUF659 domain-containing protein</fullName>
    </recommendedName>
</protein>
<dbReference type="PANTHER" id="PTHR32166">
    <property type="entry name" value="OSJNBA0013A04.12 PROTEIN"/>
    <property type="match status" value="1"/>
</dbReference>
<dbReference type="Pfam" id="PF04937">
    <property type="entry name" value="DUF659"/>
    <property type="match status" value="1"/>
</dbReference>
<feature type="region of interest" description="Disordered" evidence="1">
    <location>
        <begin position="662"/>
        <end position="716"/>
    </location>
</feature>
<dbReference type="EMBL" id="BFEA01000085">
    <property type="protein sequence ID" value="GBG67250.1"/>
    <property type="molecule type" value="Genomic_DNA"/>
</dbReference>
<dbReference type="GO" id="GO:0046983">
    <property type="term" value="F:protein dimerization activity"/>
    <property type="evidence" value="ECO:0007669"/>
    <property type="project" value="InterPro"/>
</dbReference>
<feature type="domain" description="HAT C-terminal dimerisation" evidence="3">
    <location>
        <begin position="376"/>
        <end position="446"/>
    </location>
</feature>
<organism evidence="4 5">
    <name type="scientific">Chara braunii</name>
    <name type="common">Braun's stonewort</name>
    <dbReference type="NCBI Taxonomy" id="69332"/>
    <lineage>
        <taxon>Eukaryota</taxon>
        <taxon>Viridiplantae</taxon>
        <taxon>Streptophyta</taxon>
        <taxon>Charophyceae</taxon>
        <taxon>Charales</taxon>
        <taxon>Characeae</taxon>
        <taxon>Chara</taxon>
    </lineage>
</organism>
<feature type="compositionally biased region" description="Basic and acidic residues" evidence="1">
    <location>
        <begin position="796"/>
        <end position="814"/>
    </location>
</feature>
<dbReference type="SUPFAM" id="SSF53098">
    <property type="entry name" value="Ribonuclease H-like"/>
    <property type="match status" value="1"/>
</dbReference>
<accession>A0A388KB24</accession>
<name>A0A388KB24_CHABU</name>
<feature type="domain" description="DUF659" evidence="2">
    <location>
        <begin position="2"/>
        <end position="145"/>
    </location>
</feature>
<evidence type="ECO:0000259" key="2">
    <source>
        <dbReference type="Pfam" id="PF04937"/>
    </source>
</evidence>
<sequence>MMDIIYHEVAALIAPKKAKWKDTGCTLTTDGATDQRNKPIMNFIAAGQSGPILIRTIDMSARDKTGVSLAEIWEGVIRDDVGVESVNAICTDNEEVMKAAASTLQDHPDPAIARIPCAAHCLSLLLRDIAAQPWAAEVMKRADKIIKFMRNKQKALHIHRTAKGALDLTRPADTRFGTAYMMQERLYEQRMVLDGVVSSDRWRDARWAGDVRVDEPEVRRLCRSDWWWQQVKKVMDVMEPCYTFLRAMDFDGSSPPGLWDLESMLRRRIDVLGLREDERKVVFDIVADRCAMMRQAAHAAAYLLDPRQRDISLLSDRSSPAVQSTLDHFSRMLGGGWESKALGDLWEDLWTFHSDDPRYWPVDGPHWWDEVAVRNAASKTMHPALWWQLQGGGHPRLQAIAKKVLGMWSTASPCERNWATHDFIHTKRRNNLSAASVEKLVFIHWNMQLLSASRRPESRYIDMWADMVEDPPRTWTMECLACRSDEEEWEAAARANRHNDGRDRITSASRYVDDHYEPGPWADAVWMHREMAEHMQQERDKGKTLAEDQHDVLDDWAGLDPHEDFDAYVAGTFRTLRTLRERVGGQTDVEGLLASEDAEQDIDRSYDGVHGSIPLREARATGSTQGSASQTYDRAESSHQGATVIGKTTIVEAHACAGTASGSAIDHERRSEGSQSAGVQHGSEQRAEQRTEQRVHQTIDQSVVDRPQQRTEDTNTVEQVAKQVADHPRATQTVVQTVHQRVDCAVDDTVQERREEGAQSTLEQSVQQTVGDGAYHKAGRSVEPRVGDAVTPTVEQRAEQRLGDRVEASVEQRTEQRAHMSRDCRLEQRAEQRLHVRVDVCVDQRLGHDRVVERVGESVLHDVGGVMAEERTKERGRVNPQESITPETTLSRGSFMGFPRCPLVVHNPLYGLMLAHMSGSHHSASEKGR</sequence>
<dbReference type="InterPro" id="IPR008906">
    <property type="entry name" value="HATC_C_dom"/>
</dbReference>
<feature type="compositionally biased region" description="Polar residues" evidence="1">
    <location>
        <begin position="621"/>
        <end position="632"/>
    </location>
</feature>
<dbReference type="Gramene" id="GBG67250">
    <property type="protein sequence ID" value="GBG67250"/>
    <property type="gene ID" value="CBR_g88539"/>
</dbReference>
<feature type="region of interest" description="Disordered" evidence="1">
    <location>
        <begin position="775"/>
        <end position="814"/>
    </location>
</feature>
<evidence type="ECO:0008006" key="6">
    <source>
        <dbReference type="Google" id="ProtNLM"/>
    </source>
</evidence>
<evidence type="ECO:0000259" key="3">
    <source>
        <dbReference type="Pfam" id="PF05699"/>
    </source>
</evidence>
<evidence type="ECO:0000313" key="5">
    <source>
        <dbReference type="Proteomes" id="UP000265515"/>
    </source>
</evidence>
<dbReference type="InterPro" id="IPR007021">
    <property type="entry name" value="DUF659"/>
</dbReference>
<evidence type="ECO:0000256" key="1">
    <source>
        <dbReference type="SAM" id="MobiDB-lite"/>
    </source>
</evidence>
<evidence type="ECO:0000313" key="4">
    <source>
        <dbReference type="EMBL" id="GBG67250.1"/>
    </source>
</evidence>
<dbReference type="PANTHER" id="PTHR32166:SF123">
    <property type="entry name" value="BED-TYPE DOMAIN-CONTAINING PROTEIN"/>
    <property type="match status" value="1"/>
</dbReference>
<gene>
    <name evidence="4" type="ORF">CBR_g88539</name>
</gene>
<feature type="compositionally biased region" description="Polar residues" evidence="1">
    <location>
        <begin position="880"/>
        <end position="891"/>
    </location>
</feature>
<comment type="caution">
    <text evidence="4">The sequence shown here is derived from an EMBL/GenBank/DDBJ whole genome shotgun (WGS) entry which is preliminary data.</text>
</comment>
<dbReference type="Proteomes" id="UP000265515">
    <property type="component" value="Unassembled WGS sequence"/>
</dbReference>
<dbReference type="Pfam" id="PF05699">
    <property type="entry name" value="Dimer_Tnp_hAT"/>
    <property type="match status" value="1"/>
</dbReference>
<feature type="compositionally biased region" description="Basic and acidic residues" evidence="1">
    <location>
        <begin position="683"/>
        <end position="697"/>
    </location>
</feature>
<dbReference type="InterPro" id="IPR012337">
    <property type="entry name" value="RNaseH-like_sf"/>
</dbReference>
<keyword evidence="5" id="KW-1185">Reference proteome</keyword>
<reference evidence="4 5" key="1">
    <citation type="journal article" date="2018" name="Cell">
        <title>The Chara Genome: Secondary Complexity and Implications for Plant Terrestrialization.</title>
        <authorList>
            <person name="Nishiyama T."/>
            <person name="Sakayama H."/>
            <person name="Vries J.D."/>
            <person name="Buschmann H."/>
            <person name="Saint-Marcoux D."/>
            <person name="Ullrich K.K."/>
            <person name="Haas F.B."/>
            <person name="Vanderstraeten L."/>
            <person name="Becker D."/>
            <person name="Lang D."/>
            <person name="Vosolsobe S."/>
            <person name="Rombauts S."/>
            <person name="Wilhelmsson P.K.I."/>
            <person name="Janitza P."/>
            <person name="Kern R."/>
            <person name="Heyl A."/>
            <person name="Rumpler F."/>
            <person name="Villalobos L.I.A.C."/>
            <person name="Clay J.M."/>
            <person name="Skokan R."/>
            <person name="Toyoda A."/>
            <person name="Suzuki Y."/>
            <person name="Kagoshima H."/>
            <person name="Schijlen E."/>
            <person name="Tajeshwar N."/>
            <person name="Catarino B."/>
            <person name="Hetherington A.J."/>
            <person name="Saltykova A."/>
            <person name="Bonnot C."/>
            <person name="Breuninger H."/>
            <person name="Symeonidi A."/>
            <person name="Radhakrishnan G.V."/>
            <person name="Van Nieuwerburgh F."/>
            <person name="Deforce D."/>
            <person name="Chang C."/>
            <person name="Karol K.G."/>
            <person name="Hedrich R."/>
            <person name="Ulvskov P."/>
            <person name="Glockner G."/>
            <person name="Delwiche C.F."/>
            <person name="Petrasek J."/>
            <person name="Van de Peer Y."/>
            <person name="Friml J."/>
            <person name="Beilby M."/>
            <person name="Dolan L."/>
            <person name="Kohara Y."/>
            <person name="Sugano S."/>
            <person name="Fujiyama A."/>
            <person name="Delaux P.-M."/>
            <person name="Quint M."/>
            <person name="TheiBen G."/>
            <person name="Hagemann M."/>
            <person name="Harholt J."/>
            <person name="Dunand C."/>
            <person name="Zachgo S."/>
            <person name="Langdale J."/>
            <person name="Maumus F."/>
            <person name="Straeten D.V.D."/>
            <person name="Gould S.B."/>
            <person name="Rensing S.A."/>
        </authorList>
    </citation>
    <scope>NUCLEOTIDE SEQUENCE [LARGE SCALE GENOMIC DNA]</scope>
    <source>
        <strain evidence="4 5">S276</strain>
    </source>
</reference>
<dbReference type="AlphaFoldDB" id="A0A388KB24"/>
<feature type="region of interest" description="Disordered" evidence="1">
    <location>
        <begin position="617"/>
        <end position="640"/>
    </location>
</feature>
<proteinExistence type="predicted"/>
<feature type="region of interest" description="Disordered" evidence="1">
    <location>
        <begin position="872"/>
        <end position="891"/>
    </location>
</feature>
<dbReference type="OrthoDB" id="2017576at2759"/>